<evidence type="ECO:0000256" key="1">
    <source>
        <dbReference type="SAM" id="Phobius"/>
    </source>
</evidence>
<reference evidence="3 4" key="1">
    <citation type="journal article" date="2019" name="Int. J. Syst. Evol. Microbiol.">
        <title>The Global Catalogue of Microorganisms (GCM) 10K type strain sequencing project: providing services to taxonomists for standard genome sequencing and annotation.</title>
        <authorList>
            <consortium name="The Broad Institute Genomics Platform"/>
            <consortium name="The Broad Institute Genome Sequencing Center for Infectious Disease"/>
            <person name="Wu L."/>
            <person name="Ma J."/>
        </authorList>
    </citation>
    <scope>NUCLEOTIDE SEQUENCE [LARGE SCALE GENOMIC DNA]</scope>
    <source>
        <strain evidence="3 4">JCM 16026</strain>
    </source>
</reference>
<keyword evidence="1" id="KW-0812">Transmembrane</keyword>
<dbReference type="RefSeq" id="WP_344339100.1">
    <property type="nucleotide sequence ID" value="NZ_BAAAQT010000001.1"/>
</dbReference>
<dbReference type="InterPro" id="IPR009936">
    <property type="entry name" value="DUF1468"/>
</dbReference>
<dbReference type="EMBL" id="BAAAQT010000001">
    <property type="protein sequence ID" value="GAA2170331.1"/>
    <property type="molecule type" value="Genomic_DNA"/>
</dbReference>
<feature type="transmembrane region" description="Helical" evidence="1">
    <location>
        <begin position="91"/>
        <end position="121"/>
    </location>
</feature>
<proteinExistence type="predicted"/>
<keyword evidence="1" id="KW-0472">Membrane</keyword>
<feature type="transmembrane region" description="Helical" evidence="1">
    <location>
        <begin position="20"/>
        <end position="40"/>
    </location>
</feature>
<evidence type="ECO:0000259" key="2">
    <source>
        <dbReference type="Pfam" id="PF07331"/>
    </source>
</evidence>
<feature type="domain" description="DUF1468" evidence="2">
    <location>
        <begin position="22"/>
        <end position="156"/>
    </location>
</feature>
<name>A0ABN3AIB2_9MICO</name>
<dbReference type="Pfam" id="PF07331">
    <property type="entry name" value="TctB"/>
    <property type="match status" value="1"/>
</dbReference>
<keyword evidence="1" id="KW-1133">Transmembrane helix</keyword>
<feature type="transmembrane region" description="Helical" evidence="1">
    <location>
        <begin position="52"/>
        <end position="70"/>
    </location>
</feature>
<feature type="transmembrane region" description="Helical" evidence="1">
    <location>
        <begin position="133"/>
        <end position="155"/>
    </location>
</feature>
<dbReference type="Proteomes" id="UP001501599">
    <property type="component" value="Unassembled WGS sequence"/>
</dbReference>
<organism evidence="3 4">
    <name type="scientific">Agrococcus versicolor</name>
    <dbReference type="NCBI Taxonomy" id="501482"/>
    <lineage>
        <taxon>Bacteria</taxon>
        <taxon>Bacillati</taxon>
        <taxon>Actinomycetota</taxon>
        <taxon>Actinomycetes</taxon>
        <taxon>Micrococcales</taxon>
        <taxon>Microbacteriaceae</taxon>
        <taxon>Agrococcus</taxon>
    </lineage>
</organism>
<protein>
    <recommendedName>
        <fullName evidence="2">DUF1468 domain-containing protein</fullName>
    </recommendedName>
</protein>
<sequence>MTSDDVVGGGAPAGRRFPRVGFAVLTALGLALSIAVPLTLDVGTAGASGPGMWVLGAAVLTTVLSLIATLHPRILLDAAETPTRAQMRDVALALPALLLAVPSLLVLGVGITTAWITFYWLRFVTGTSWLRSAIAAAAITAGILLIFLVALDVPFPRGSLTRL</sequence>
<keyword evidence="4" id="KW-1185">Reference proteome</keyword>
<evidence type="ECO:0000313" key="4">
    <source>
        <dbReference type="Proteomes" id="UP001501599"/>
    </source>
</evidence>
<evidence type="ECO:0000313" key="3">
    <source>
        <dbReference type="EMBL" id="GAA2170331.1"/>
    </source>
</evidence>
<accession>A0ABN3AIB2</accession>
<gene>
    <name evidence="3" type="ORF">GCM10009846_00310</name>
</gene>
<comment type="caution">
    <text evidence="3">The sequence shown here is derived from an EMBL/GenBank/DDBJ whole genome shotgun (WGS) entry which is preliminary data.</text>
</comment>